<gene>
    <name evidence="1" type="ORF">GSLYS_00010023001</name>
</gene>
<name>A0AAV2HRQ4_LYMST</name>
<protein>
    <submittedName>
        <fullName evidence="1">Uncharacterized protein</fullName>
    </submittedName>
</protein>
<dbReference type="AlphaFoldDB" id="A0AAV2HRQ4"/>
<feature type="non-terminal residue" evidence="1">
    <location>
        <position position="64"/>
    </location>
</feature>
<evidence type="ECO:0000313" key="2">
    <source>
        <dbReference type="Proteomes" id="UP001497497"/>
    </source>
</evidence>
<dbReference type="Proteomes" id="UP001497497">
    <property type="component" value="Unassembled WGS sequence"/>
</dbReference>
<keyword evidence="2" id="KW-1185">Reference proteome</keyword>
<accession>A0AAV2HRQ4</accession>
<proteinExistence type="predicted"/>
<evidence type="ECO:0000313" key="1">
    <source>
        <dbReference type="EMBL" id="CAL1536110.1"/>
    </source>
</evidence>
<feature type="non-terminal residue" evidence="1">
    <location>
        <position position="1"/>
    </location>
</feature>
<reference evidence="1 2" key="1">
    <citation type="submission" date="2024-04" db="EMBL/GenBank/DDBJ databases">
        <authorList>
            <consortium name="Genoscope - CEA"/>
            <person name="William W."/>
        </authorList>
    </citation>
    <scope>NUCLEOTIDE SEQUENCE [LARGE SCALE GENOMIC DNA]</scope>
</reference>
<dbReference type="EMBL" id="CAXITT010000221">
    <property type="protein sequence ID" value="CAL1536110.1"/>
    <property type="molecule type" value="Genomic_DNA"/>
</dbReference>
<comment type="caution">
    <text evidence="1">The sequence shown here is derived from an EMBL/GenBank/DDBJ whole genome shotgun (WGS) entry which is preliminary data.</text>
</comment>
<organism evidence="1 2">
    <name type="scientific">Lymnaea stagnalis</name>
    <name type="common">Great pond snail</name>
    <name type="synonym">Helix stagnalis</name>
    <dbReference type="NCBI Taxonomy" id="6523"/>
    <lineage>
        <taxon>Eukaryota</taxon>
        <taxon>Metazoa</taxon>
        <taxon>Spiralia</taxon>
        <taxon>Lophotrochozoa</taxon>
        <taxon>Mollusca</taxon>
        <taxon>Gastropoda</taxon>
        <taxon>Heterobranchia</taxon>
        <taxon>Euthyneura</taxon>
        <taxon>Panpulmonata</taxon>
        <taxon>Hygrophila</taxon>
        <taxon>Lymnaeoidea</taxon>
        <taxon>Lymnaeidae</taxon>
        <taxon>Lymnaea</taxon>
    </lineage>
</organism>
<sequence>NASVFIGLPQQQAPATIPANQPKLGDCPRPTGSWWPGDIEGLKSTCPWVYGKIDLGDMFYPRYV</sequence>